<dbReference type="GO" id="GO:0000156">
    <property type="term" value="F:phosphorelay response regulator activity"/>
    <property type="evidence" value="ECO:0007669"/>
    <property type="project" value="TreeGrafter"/>
</dbReference>
<dbReference type="GO" id="GO:0000976">
    <property type="term" value="F:transcription cis-regulatory region binding"/>
    <property type="evidence" value="ECO:0007669"/>
    <property type="project" value="TreeGrafter"/>
</dbReference>
<dbReference type="SUPFAM" id="SSF52172">
    <property type="entry name" value="CheY-like"/>
    <property type="match status" value="1"/>
</dbReference>
<dbReference type="GO" id="GO:0005829">
    <property type="term" value="C:cytosol"/>
    <property type="evidence" value="ECO:0007669"/>
    <property type="project" value="TreeGrafter"/>
</dbReference>
<comment type="function">
    <text evidence="7">May play the central regulatory role in sporulation. It may be an element of the effector pathway responsible for the activation of sporulation genes in response to nutritional stress. Spo0A may act in concert with spo0H (a sigma factor) to control the expression of some genes that are critical to the sporulation process.</text>
</comment>
<evidence type="ECO:0000256" key="2">
    <source>
        <dbReference type="ARBA" id="ARBA00022553"/>
    </source>
</evidence>
<dbReference type="PROSITE" id="PS51755">
    <property type="entry name" value="OMPR_PHOB"/>
    <property type="match status" value="1"/>
</dbReference>
<evidence type="ECO:0000313" key="13">
    <source>
        <dbReference type="Proteomes" id="UP000466864"/>
    </source>
</evidence>
<dbReference type="SMART" id="SM00448">
    <property type="entry name" value="REC"/>
    <property type="match status" value="1"/>
</dbReference>
<dbReference type="GO" id="GO:0032993">
    <property type="term" value="C:protein-DNA complex"/>
    <property type="evidence" value="ECO:0007669"/>
    <property type="project" value="TreeGrafter"/>
</dbReference>
<evidence type="ECO:0000256" key="4">
    <source>
        <dbReference type="ARBA" id="ARBA00023015"/>
    </source>
</evidence>
<accession>A0A7X2P7W2</accession>
<feature type="domain" description="OmpR/PhoB-type" evidence="11">
    <location>
        <begin position="137"/>
        <end position="233"/>
    </location>
</feature>
<dbReference type="EMBL" id="VUMV01000002">
    <property type="protein sequence ID" value="MST81313.1"/>
    <property type="molecule type" value="Genomic_DNA"/>
</dbReference>
<dbReference type="InterPro" id="IPR001789">
    <property type="entry name" value="Sig_transdc_resp-reg_receiver"/>
</dbReference>
<keyword evidence="13" id="KW-1185">Reference proteome</keyword>
<name>A0A7X2P7W2_9FIRM</name>
<evidence type="ECO:0000256" key="3">
    <source>
        <dbReference type="ARBA" id="ARBA00023012"/>
    </source>
</evidence>
<dbReference type="AlphaFoldDB" id="A0A7X2P7W2"/>
<dbReference type="Proteomes" id="UP000466864">
    <property type="component" value="Unassembled WGS sequence"/>
</dbReference>
<evidence type="ECO:0000256" key="8">
    <source>
        <dbReference type="PROSITE-ProRule" id="PRU00169"/>
    </source>
</evidence>
<evidence type="ECO:0000256" key="6">
    <source>
        <dbReference type="ARBA" id="ARBA00023163"/>
    </source>
</evidence>
<evidence type="ECO:0000256" key="5">
    <source>
        <dbReference type="ARBA" id="ARBA00023125"/>
    </source>
</evidence>
<dbReference type="PANTHER" id="PTHR48111">
    <property type="entry name" value="REGULATOR OF RPOS"/>
    <property type="match status" value="1"/>
</dbReference>
<gene>
    <name evidence="12" type="ORF">FYJ60_03145</name>
</gene>
<dbReference type="RefSeq" id="WP_154457556.1">
    <property type="nucleotide sequence ID" value="NZ_VUMV01000002.1"/>
</dbReference>
<dbReference type="GO" id="GO:0006355">
    <property type="term" value="P:regulation of DNA-templated transcription"/>
    <property type="evidence" value="ECO:0007669"/>
    <property type="project" value="InterPro"/>
</dbReference>
<keyword evidence="3" id="KW-0902">Two-component regulatory system</keyword>
<dbReference type="InterPro" id="IPR016032">
    <property type="entry name" value="Sig_transdc_resp-reg_C-effctor"/>
</dbReference>
<dbReference type="InterPro" id="IPR011006">
    <property type="entry name" value="CheY-like_superfamily"/>
</dbReference>
<evidence type="ECO:0000256" key="9">
    <source>
        <dbReference type="PROSITE-ProRule" id="PRU01091"/>
    </source>
</evidence>
<feature type="domain" description="Response regulatory" evidence="10">
    <location>
        <begin position="1"/>
        <end position="117"/>
    </location>
</feature>
<dbReference type="InterPro" id="IPR039420">
    <property type="entry name" value="WalR-like"/>
</dbReference>
<evidence type="ECO:0000256" key="7">
    <source>
        <dbReference type="ARBA" id="ARBA00024867"/>
    </source>
</evidence>
<evidence type="ECO:0000259" key="11">
    <source>
        <dbReference type="PROSITE" id="PS51755"/>
    </source>
</evidence>
<dbReference type="FunFam" id="1.10.10.10:FF:000018">
    <property type="entry name" value="DNA-binding response regulator ResD"/>
    <property type="match status" value="1"/>
</dbReference>
<dbReference type="Gene3D" id="3.40.50.2300">
    <property type="match status" value="1"/>
</dbReference>
<dbReference type="PROSITE" id="PS50110">
    <property type="entry name" value="RESPONSE_REGULATORY"/>
    <property type="match status" value="1"/>
</dbReference>
<proteinExistence type="predicted"/>
<sequence>MIYILEDDDNIRKLVSYALVREGFEAEGFPTPKKFYKAMEKKQPDLILLDIMLPEEDGLSILHRLRQDINTADLPVIMLTAKSSEYDKVTGLDSGADDYIAKPFGIVELTSRVRAVLRRSRRMPSLMDEKPEKAIPEEEYKVGTLYVDPSRHIIKVGGKEVTLSYKEFNLLMVLLEAKGKVVSREQLLSRVWGEYYGESRTLDVHIRKLRVKLGKKAGSYIQTVKGIGYKLAKE</sequence>
<evidence type="ECO:0000313" key="12">
    <source>
        <dbReference type="EMBL" id="MST81313.1"/>
    </source>
</evidence>
<dbReference type="Pfam" id="PF00486">
    <property type="entry name" value="Trans_reg_C"/>
    <property type="match status" value="1"/>
</dbReference>
<organism evidence="12 13">
    <name type="scientific">Bilifractor porci</name>
    <dbReference type="NCBI Taxonomy" id="2606636"/>
    <lineage>
        <taxon>Bacteria</taxon>
        <taxon>Bacillati</taxon>
        <taxon>Bacillota</taxon>
        <taxon>Clostridia</taxon>
        <taxon>Lachnospirales</taxon>
        <taxon>Lachnospiraceae</taxon>
        <taxon>Bilifractor</taxon>
    </lineage>
</organism>
<dbReference type="InterPro" id="IPR036388">
    <property type="entry name" value="WH-like_DNA-bd_sf"/>
</dbReference>
<protein>
    <recommendedName>
        <fullName evidence="1">Stage 0 sporulation protein A homolog</fullName>
    </recommendedName>
</protein>
<evidence type="ECO:0000259" key="10">
    <source>
        <dbReference type="PROSITE" id="PS50110"/>
    </source>
</evidence>
<dbReference type="InterPro" id="IPR001867">
    <property type="entry name" value="OmpR/PhoB-type_DNA-bd"/>
</dbReference>
<dbReference type="PANTHER" id="PTHR48111:SF21">
    <property type="entry name" value="DNA-BINDING DUAL MASTER TRANSCRIPTIONAL REGULATOR RPAA"/>
    <property type="match status" value="1"/>
</dbReference>
<comment type="caution">
    <text evidence="12">The sequence shown here is derived from an EMBL/GenBank/DDBJ whole genome shotgun (WGS) entry which is preliminary data.</text>
</comment>
<keyword evidence="4" id="KW-0805">Transcription regulation</keyword>
<dbReference type="SUPFAM" id="SSF46894">
    <property type="entry name" value="C-terminal effector domain of the bipartite response regulators"/>
    <property type="match status" value="1"/>
</dbReference>
<keyword evidence="6" id="KW-0804">Transcription</keyword>
<feature type="DNA-binding region" description="OmpR/PhoB-type" evidence="9">
    <location>
        <begin position="137"/>
        <end position="233"/>
    </location>
</feature>
<keyword evidence="5 9" id="KW-0238">DNA-binding</keyword>
<feature type="modified residue" description="4-aspartylphosphate" evidence="8">
    <location>
        <position position="50"/>
    </location>
</feature>
<evidence type="ECO:0000256" key="1">
    <source>
        <dbReference type="ARBA" id="ARBA00018672"/>
    </source>
</evidence>
<dbReference type="CDD" id="cd00383">
    <property type="entry name" value="trans_reg_C"/>
    <property type="match status" value="1"/>
</dbReference>
<reference evidence="12 13" key="1">
    <citation type="submission" date="2019-08" db="EMBL/GenBank/DDBJ databases">
        <title>In-depth cultivation of the pig gut microbiome towards novel bacterial diversity and tailored functional studies.</title>
        <authorList>
            <person name="Wylensek D."/>
            <person name="Hitch T.C.A."/>
            <person name="Clavel T."/>
        </authorList>
    </citation>
    <scope>NUCLEOTIDE SEQUENCE [LARGE SCALE GENOMIC DNA]</scope>
    <source>
        <strain evidence="12 13">Oil+RF-744-WCA-WT-13</strain>
    </source>
</reference>
<dbReference type="Pfam" id="PF00072">
    <property type="entry name" value="Response_reg"/>
    <property type="match status" value="1"/>
</dbReference>
<dbReference type="Gene3D" id="1.10.10.10">
    <property type="entry name" value="Winged helix-like DNA-binding domain superfamily/Winged helix DNA-binding domain"/>
    <property type="match status" value="1"/>
</dbReference>
<dbReference type="Gene3D" id="6.10.250.690">
    <property type="match status" value="1"/>
</dbReference>
<keyword evidence="2 8" id="KW-0597">Phosphoprotein</keyword>
<dbReference type="SMART" id="SM00862">
    <property type="entry name" value="Trans_reg_C"/>
    <property type="match status" value="1"/>
</dbReference>